<organism evidence="2 3">
    <name type="scientific">Porites lobata</name>
    <dbReference type="NCBI Taxonomy" id="104759"/>
    <lineage>
        <taxon>Eukaryota</taxon>
        <taxon>Metazoa</taxon>
        <taxon>Cnidaria</taxon>
        <taxon>Anthozoa</taxon>
        <taxon>Hexacorallia</taxon>
        <taxon>Scleractinia</taxon>
        <taxon>Fungiina</taxon>
        <taxon>Poritidae</taxon>
        <taxon>Porites</taxon>
    </lineage>
</organism>
<dbReference type="PANTHER" id="PTHR46704">
    <property type="entry name" value="CXC DOMAIN-CONTAINING PROTEIN-RELATED"/>
    <property type="match status" value="1"/>
</dbReference>
<comment type="caution">
    <text evidence="2">The sequence shown here is derived from an EMBL/GenBank/DDBJ whole genome shotgun (WGS) entry which is preliminary data.</text>
</comment>
<evidence type="ECO:0000256" key="1">
    <source>
        <dbReference type="SAM" id="MobiDB-lite"/>
    </source>
</evidence>
<dbReference type="EMBL" id="CALNXK010000213">
    <property type="protein sequence ID" value="CAH3176481.1"/>
    <property type="molecule type" value="Genomic_DNA"/>
</dbReference>
<name>A0ABN8RGB8_9CNID</name>
<dbReference type="Proteomes" id="UP001159405">
    <property type="component" value="Unassembled WGS sequence"/>
</dbReference>
<feature type="region of interest" description="Disordered" evidence="1">
    <location>
        <begin position="177"/>
        <end position="197"/>
    </location>
</feature>
<sequence length="270" mass="30151">MNNASSFDSRDAIKKAAEAIDDKRILHILSGVNDDLVAAEAKYHKSCFSSYTSNTIDDKKVLSIAQDIIHCSSNARVKTPKHVSLAMSTHHLTGSKQIIILLNRMGHCISYDEMKSVDASLATEVLAQSEQYDTVLPSNISPGSFIQMGSDNDDFNEETIDGKNTTHVTTMVVYQRKPFGPEPKPTVKGDHSQRRRSLQQDLANVYEIQDFSVVGRRPTTSSLVGKINMEWYDGSTNEFHKASSMDKVWSLVRMNPRTGSNQPRPLMNDR</sequence>
<gene>
    <name evidence="2" type="ORF">PLOB_00018186</name>
</gene>
<evidence type="ECO:0000313" key="2">
    <source>
        <dbReference type="EMBL" id="CAH3176481.1"/>
    </source>
</evidence>
<reference evidence="2 3" key="1">
    <citation type="submission" date="2022-05" db="EMBL/GenBank/DDBJ databases">
        <authorList>
            <consortium name="Genoscope - CEA"/>
            <person name="William W."/>
        </authorList>
    </citation>
    <scope>NUCLEOTIDE SEQUENCE [LARGE SCALE GENOMIC DNA]</scope>
</reference>
<proteinExistence type="predicted"/>
<dbReference type="PANTHER" id="PTHR46704:SF1">
    <property type="entry name" value="TELOMERE LENGTH REGULATION PROTEIN TEL2 HOMOLOG"/>
    <property type="match status" value="1"/>
</dbReference>
<protein>
    <submittedName>
        <fullName evidence="2">Uncharacterized protein</fullName>
    </submittedName>
</protein>
<evidence type="ECO:0000313" key="3">
    <source>
        <dbReference type="Proteomes" id="UP001159405"/>
    </source>
</evidence>
<keyword evidence="3" id="KW-1185">Reference proteome</keyword>
<accession>A0ABN8RGB8</accession>